<accession>A0A6J5RLB0</accession>
<dbReference type="EMBL" id="LR797252">
    <property type="protein sequence ID" value="CAB4196842.1"/>
    <property type="molecule type" value="Genomic_DNA"/>
</dbReference>
<gene>
    <name evidence="1" type="ORF">UFOVP1290_362</name>
</gene>
<proteinExistence type="predicted"/>
<name>A0A6J5RLB0_9CAUD</name>
<reference evidence="1" key="1">
    <citation type="submission" date="2020-05" db="EMBL/GenBank/DDBJ databases">
        <authorList>
            <person name="Chiriac C."/>
            <person name="Salcher M."/>
            <person name="Ghai R."/>
            <person name="Kavagutti S V."/>
        </authorList>
    </citation>
    <scope>NUCLEOTIDE SEQUENCE</scope>
</reference>
<protein>
    <submittedName>
        <fullName evidence="1">Uncharacterized protein</fullName>
    </submittedName>
</protein>
<evidence type="ECO:0000313" key="1">
    <source>
        <dbReference type="EMBL" id="CAB4196842.1"/>
    </source>
</evidence>
<sequence length="55" mass="6176">MNPIIITSYNTVVINKHPKMPSYSVLAHKMRQDIMEMEDAAIFAILDDIAKSGNV</sequence>
<organism evidence="1">
    <name type="scientific">uncultured Caudovirales phage</name>
    <dbReference type="NCBI Taxonomy" id="2100421"/>
    <lineage>
        <taxon>Viruses</taxon>
        <taxon>Duplodnaviria</taxon>
        <taxon>Heunggongvirae</taxon>
        <taxon>Uroviricota</taxon>
        <taxon>Caudoviricetes</taxon>
        <taxon>Peduoviridae</taxon>
        <taxon>Maltschvirus</taxon>
        <taxon>Maltschvirus maltsch</taxon>
    </lineage>
</organism>